<organism evidence="2">
    <name type="scientific">uncultured Pseudonocardia sp</name>
    <dbReference type="NCBI Taxonomy" id="211455"/>
    <lineage>
        <taxon>Bacteria</taxon>
        <taxon>Bacillati</taxon>
        <taxon>Actinomycetota</taxon>
        <taxon>Actinomycetes</taxon>
        <taxon>Pseudonocardiales</taxon>
        <taxon>Pseudonocardiaceae</taxon>
        <taxon>Pseudonocardia</taxon>
        <taxon>environmental samples</taxon>
    </lineage>
</organism>
<dbReference type="AlphaFoldDB" id="A0A6J4PHX2"/>
<accession>A0A6J4PHX2</accession>
<feature type="compositionally biased region" description="Basic residues" evidence="1">
    <location>
        <begin position="7"/>
        <end position="19"/>
    </location>
</feature>
<evidence type="ECO:0000313" key="2">
    <source>
        <dbReference type="EMBL" id="CAA9415003.1"/>
    </source>
</evidence>
<sequence length="26" mass="2777">TGPRARPGGRARRAARPPRRAAEPPV</sequence>
<dbReference type="EMBL" id="CADCUS010000335">
    <property type="protein sequence ID" value="CAA9415003.1"/>
    <property type="molecule type" value="Genomic_DNA"/>
</dbReference>
<feature type="non-terminal residue" evidence="2">
    <location>
        <position position="1"/>
    </location>
</feature>
<evidence type="ECO:0000256" key="1">
    <source>
        <dbReference type="SAM" id="MobiDB-lite"/>
    </source>
</evidence>
<proteinExistence type="predicted"/>
<gene>
    <name evidence="2" type="ORF">AVDCRST_MAG66-2272</name>
</gene>
<feature type="non-terminal residue" evidence="2">
    <location>
        <position position="26"/>
    </location>
</feature>
<name>A0A6J4PHX2_9PSEU</name>
<feature type="region of interest" description="Disordered" evidence="1">
    <location>
        <begin position="1"/>
        <end position="26"/>
    </location>
</feature>
<reference evidence="2" key="1">
    <citation type="submission" date="2020-02" db="EMBL/GenBank/DDBJ databases">
        <authorList>
            <person name="Meier V. D."/>
        </authorList>
    </citation>
    <scope>NUCLEOTIDE SEQUENCE</scope>
    <source>
        <strain evidence="2">AVDCRST_MAG66</strain>
    </source>
</reference>
<protein>
    <submittedName>
        <fullName evidence="2">Uncharacterized protein</fullName>
    </submittedName>
</protein>